<accession>A0A1E3NV35</accession>
<dbReference type="GO" id="GO:0005783">
    <property type="term" value="C:endoplasmic reticulum"/>
    <property type="evidence" value="ECO:0007669"/>
    <property type="project" value="EnsemblFungi"/>
</dbReference>
<dbReference type="Pfam" id="PF00149">
    <property type="entry name" value="Metallophos"/>
    <property type="match status" value="1"/>
</dbReference>
<dbReference type="RefSeq" id="XP_019036268.1">
    <property type="nucleotide sequence ID" value="XM_019185981.1"/>
</dbReference>
<dbReference type="AlphaFoldDB" id="A0A1E3NV35"/>
<dbReference type="GO" id="GO:0006506">
    <property type="term" value="P:GPI anchor biosynthetic process"/>
    <property type="evidence" value="ECO:0007669"/>
    <property type="project" value="EnsemblFungi"/>
</dbReference>
<evidence type="ECO:0000256" key="4">
    <source>
        <dbReference type="ARBA" id="ARBA00023136"/>
    </source>
</evidence>
<evidence type="ECO:0000256" key="1">
    <source>
        <dbReference type="ARBA" id="ARBA00004141"/>
    </source>
</evidence>
<feature type="transmembrane region" description="Helical" evidence="5">
    <location>
        <begin position="429"/>
        <end position="451"/>
    </location>
</feature>
<dbReference type="FunFam" id="3.60.21.10:FF:000093">
    <property type="entry name" value="Cell division cycle-related protein"/>
    <property type="match status" value="1"/>
</dbReference>
<evidence type="ECO:0000256" key="2">
    <source>
        <dbReference type="ARBA" id="ARBA00022692"/>
    </source>
</evidence>
<keyword evidence="4 5" id="KW-0472">Membrane</keyword>
<dbReference type="PANTHER" id="PTHR13315:SF4">
    <property type="entry name" value="METALLOPHOSPHOESTERASE, ISOFORM E"/>
    <property type="match status" value="1"/>
</dbReference>
<dbReference type="InterPro" id="IPR029052">
    <property type="entry name" value="Metallo-depent_PP-like"/>
</dbReference>
<keyword evidence="3 5" id="KW-1133">Transmembrane helix</keyword>
<dbReference type="GO" id="GO:0016020">
    <property type="term" value="C:membrane"/>
    <property type="evidence" value="ECO:0007669"/>
    <property type="project" value="UniProtKB-SubCell"/>
</dbReference>
<sequence>MVESAVLAGNSVQSKIRSKKSQSKRVVLVIWMALVNYYERSVVKRAMNVCQWTKWEKWNNGNDPHRIALFADPQIMDNYSYPGRPWIVNYFTQKVLDNYHKRNWNYVQNKLDPDSTIFLGDLFDGGRNWDDEDWYVEYTRFNSIYSKKANRKTIMTLPGNHDIGFGETVNVTSLERFKTFFGPTSSVHELGNHTIVLLDTISLSDYSNEAVTKDPRQVLESLADYKTDENPRILLTHVPLYRFPDSQKCGPLRESTKKFPIMKGLQYQTVIDHELSQDILSKVRPKLVFSGDDHDYCHITHPYKYQGQDKTAEEITVKSCSMNMGIKYPAIQLLSLNNPTSSQQQDEDETYKTNICYMPQPFRAIKAYISWAIINTILFLVVFLAPYHWAIITNKINAIVSSQSNKYSLPIAEVTQTSYTPTLTQERDVLGFFINGGIVIVSVLMIFAIYFNAF</sequence>
<keyword evidence="2 5" id="KW-0812">Transmembrane</keyword>
<evidence type="ECO:0000313" key="8">
    <source>
        <dbReference type="Proteomes" id="UP000094112"/>
    </source>
</evidence>
<dbReference type="STRING" id="683960.A0A1E3NV35"/>
<dbReference type="SUPFAM" id="SSF56300">
    <property type="entry name" value="Metallo-dependent phosphatases"/>
    <property type="match status" value="1"/>
</dbReference>
<gene>
    <name evidence="7" type="ORF">WICANDRAFT_86002</name>
</gene>
<organism evidence="7 8">
    <name type="scientific">Wickerhamomyces anomalus (strain ATCC 58044 / CBS 1984 / NCYC 433 / NRRL Y-366-8)</name>
    <name type="common">Yeast</name>
    <name type="synonym">Hansenula anomala</name>
    <dbReference type="NCBI Taxonomy" id="683960"/>
    <lineage>
        <taxon>Eukaryota</taxon>
        <taxon>Fungi</taxon>
        <taxon>Dikarya</taxon>
        <taxon>Ascomycota</taxon>
        <taxon>Saccharomycotina</taxon>
        <taxon>Saccharomycetes</taxon>
        <taxon>Phaffomycetales</taxon>
        <taxon>Wickerhamomycetaceae</taxon>
        <taxon>Wickerhamomyces</taxon>
    </lineage>
</organism>
<dbReference type="Proteomes" id="UP000094112">
    <property type="component" value="Unassembled WGS sequence"/>
</dbReference>
<proteinExistence type="predicted"/>
<evidence type="ECO:0000256" key="5">
    <source>
        <dbReference type="SAM" id="Phobius"/>
    </source>
</evidence>
<protein>
    <recommendedName>
        <fullName evidence="6">Calcineurin-like phosphoesterase domain-containing protein</fullName>
    </recommendedName>
</protein>
<dbReference type="EMBL" id="KV454214">
    <property type="protein sequence ID" value="ODQ57061.1"/>
    <property type="molecule type" value="Genomic_DNA"/>
</dbReference>
<evidence type="ECO:0000313" key="7">
    <source>
        <dbReference type="EMBL" id="ODQ57061.1"/>
    </source>
</evidence>
<dbReference type="OrthoDB" id="5977743at2759"/>
<dbReference type="GO" id="GO:0006281">
    <property type="term" value="P:DNA repair"/>
    <property type="evidence" value="ECO:0007669"/>
    <property type="project" value="EnsemblFungi"/>
</dbReference>
<evidence type="ECO:0000256" key="3">
    <source>
        <dbReference type="ARBA" id="ARBA00022989"/>
    </source>
</evidence>
<dbReference type="InterPro" id="IPR033308">
    <property type="entry name" value="PGAP5/Cdc1/Ted1"/>
</dbReference>
<dbReference type="GO" id="GO:0016787">
    <property type="term" value="F:hydrolase activity"/>
    <property type="evidence" value="ECO:0007669"/>
    <property type="project" value="InterPro"/>
</dbReference>
<dbReference type="Gene3D" id="3.60.21.10">
    <property type="match status" value="1"/>
</dbReference>
<feature type="transmembrane region" description="Helical" evidence="5">
    <location>
        <begin position="368"/>
        <end position="387"/>
    </location>
</feature>
<dbReference type="PANTHER" id="PTHR13315">
    <property type="entry name" value="METALLO PHOSPHOESTERASE RELATED"/>
    <property type="match status" value="1"/>
</dbReference>
<dbReference type="InterPro" id="IPR004843">
    <property type="entry name" value="Calcineurin-like_PHP"/>
</dbReference>
<reference evidence="7 8" key="1">
    <citation type="journal article" date="2016" name="Proc. Natl. Acad. Sci. U.S.A.">
        <title>Comparative genomics of biotechnologically important yeasts.</title>
        <authorList>
            <person name="Riley R."/>
            <person name="Haridas S."/>
            <person name="Wolfe K.H."/>
            <person name="Lopes M.R."/>
            <person name="Hittinger C.T."/>
            <person name="Goeker M."/>
            <person name="Salamov A.A."/>
            <person name="Wisecaver J.H."/>
            <person name="Long T.M."/>
            <person name="Calvey C.H."/>
            <person name="Aerts A.L."/>
            <person name="Barry K.W."/>
            <person name="Choi C."/>
            <person name="Clum A."/>
            <person name="Coughlan A.Y."/>
            <person name="Deshpande S."/>
            <person name="Douglass A.P."/>
            <person name="Hanson S.J."/>
            <person name="Klenk H.-P."/>
            <person name="LaButti K.M."/>
            <person name="Lapidus A."/>
            <person name="Lindquist E.A."/>
            <person name="Lipzen A.M."/>
            <person name="Meier-Kolthoff J.P."/>
            <person name="Ohm R.A."/>
            <person name="Otillar R.P."/>
            <person name="Pangilinan J.L."/>
            <person name="Peng Y."/>
            <person name="Rokas A."/>
            <person name="Rosa C.A."/>
            <person name="Scheuner C."/>
            <person name="Sibirny A.A."/>
            <person name="Slot J.C."/>
            <person name="Stielow J.B."/>
            <person name="Sun H."/>
            <person name="Kurtzman C.P."/>
            <person name="Blackwell M."/>
            <person name="Grigoriev I.V."/>
            <person name="Jeffries T.W."/>
        </authorList>
    </citation>
    <scope>NUCLEOTIDE SEQUENCE [LARGE SCALE GENOMIC DNA]</scope>
    <source>
        <strain evidence="8">ATCC 58044 / CBS 1984 / NCYC 433 / NRRL Y-366-8</strain>
    </source>
</reference>
<comment type="subcellular location">
    <subcellularLocation>
        <location evidence="1">Membrane</location>
        <topology evidence="1">Multi-pass membrane protein</topology>
    </subcellularLocation>
</comment>
<name>A0A1E3NV35_WICAA</name>
<keyword evidence="8" id="KW-1185">Reference proteome</keyword>
<feature type="domain" description="Calcineurin-like phosphoesterase" evidence="6">
    <location>
        <begin position="66"/>
        <end position="296"/>
    </location>
</feature>
<evidence type="ECO:0000259" key="6">
    <source>
        <dbReference type="Pfam" id="PF00149"/>
    </source>
</evidence>
<dbReference type="GeneID" id="30203227"/>